<reference evidence="2 3" key="1">
    <citation type="submission" date="2012-05" db="EMBL/GenBank/DDBJ databases">
        <authorList>
            <person name="Harkins D.M."/>
            <person name="Madupu R."/>
            <person name="Durkin A.S."/>
            <person name="Torralba M."/>
            <person name="Methe B."/>
            <person name="Sutton G.G."/>
            <person name="Nelson K.E."/>
        </authorList>
    </citation>
    <scope>NUCLEOTIDE SEQUENCE [LARGE SCALE GENOMIC DNA]</scope>
    <source>
        <strain evidence="2 3">F0489</strain>
    </source>
</reference>
<feature type="non-terminal residue" evidence="2">
    <location>
        <position position="34"/>
    </location>
</feature>
<dbReference type="AlphaFoldDB" id="J1GPW1"/>
<gene>
    <name evidence="2" type="ORF">HMPREF1318_2981</name>
</gene>
<accession>J1GPW1</accession>
<evidence type="ECO:0000256" key="1">
    <source>
        <dbReference type="SAM" id="MobiDB-lite"/>
    </source>
</evidence>
<organism evidence="2 3">
    <name type="scientific">Actinomyces massiliensis F0489</name>
    <dbReference type="NCBI Taxonomy" id="1125718"/>
    <lineage>
        <taxon>Bacteria</taxon>
        <taxon>Bacillati</taxon>
        <taxon>Actinomycetota</taxon>
        <taxon>Actinomycetes</taxon>
        <taxon>Actinomycetales</taxon>
        <taxon>Actinomycetaceae</taxon>
        <taxon>Actinomyces</taxon>
    </lineage>
</organism>
<keyword evidence="3" id="KW-1185">Reference proteome</keyword>
<dbReference type="Proteomes" id="UP000002941">
    <property type="component" value="Unassembled WGS sequence"/>
</dbReference>
<evidence type="ECO:0000313" key="2">
    <source>
        <dbReference type="EMBL" id="EJF34933.1"/>
    </source>
</evidence>
<protein>
    <submittedName>
        <fullName evidence="2">Uncharacterized protein</fullName>
    </submittedName>
</protein>
<dbReference type="EMBL" id="AKFT01000233">
    <property type="protein sequence ID" value="EJF34933.1"/>
    <property type="molecule type" value="Genomic_DNA"/>
</dbReference>
<comment type="caution">
    <text evidence="2">The sequence shown here is derived from an EMBL/GenBank/DDBJ whole genome shotgun (WGS) entry which is preliminary data.</text>
</comment>
<proteinExistence type="predicted"/>
<evidence type="ECO:0000313" key="3">
    <source>
        <dbReference type="Proteomes" id="UP000002941"/>
    </source>
</evidence>
<feature type="region of interest" description="Disordered" evidence="1">
    <location>
        <begin position="1"/>
        <end position="34"/>
    </location>
</feature>
<feature type="compositionally biased region" description="Low complexity" evidence="1">
    <location>
        <begin position="8"/>
        <end position="34"/>
    </location>
</feature>
<sequence length="34" mass="3406">MTVISPLAPNRADPAGPAGAARNRFGRATARGAN</sequence>
<name>J1GPW1_9ACTO</name>